<accession>A0A7R8ZCM4</accession>
<proteinExistence type="predicted"/>
<dbReference type="AlphaFoldDB" id="A0A7R8ZCM4"/>
<evidence type="ECO:0000313" key="1">
    <source>
        <dbReference type="EMBL" id="CAD7204634.1"/>
    </source>
</evidence>
<dbReference type="EMBL" id="OA572792">
    <property type="protein sequence ID" value="CAD7204634.1"/>
    <property type="molecule type" value="Genomic_DNA"/>
</dbReference>
<sequence length="170" mass="18827">MPLLWAGLKFGNPQESNSTRTLQEGLYQIGTQACHILIQSNNNETSFGKCSREAPPVATSSRDSVNPEQILMLIPATDTRALQNGRRKRSNLTKLGRLNLEEVNPHLREGRVETHLGKITFSSLDRDSNLNLPILGILAQHETSALANYATEAGIYESLHRGELVLVTRL</sequence>
<organism evidence="1">
    <name type="scientific">Timema douglasi</name>
    <name type="common">Walking stick</name>
    <dbReference type="NCBI Taxonomy" id="61478"/>
    <lineage>
        <taxon>Eukaryota</taxon>
        <taxon>Metazoa</taxon>
        <taxon>Ecdysozoa</taxon>
        <taxon>Arthropoda</taxon>
        <taxon>Hexapoda</taxon>
        <taxon>Insecta</taxon>
        <taxon>Pterygota</taxon>
        <taxon>Neoptera</taxon>
        <taxon>Polyneoptera</taxon>
        <taxon>Phasmatodea</taxon>
        <taxon>Timematodea</taxon>
        <taxon>Timematoidea</taxon>
        <taxon>Timematidae</taxon>
        <taxon>Timema</taxon>
    </lineage>
</organism>
<protein>
    <submittedName>
        <fullName evidence="1">Uncharacterized protein</fullName>
    </submittedName>
</protein>
<reference evidence="1" key="1">
    <citation type="submission" date="2020-11" db="EMBL/GenBank/DDBJ databases">
        <authorList>
            <person name="Tran Van P."/>
        </authorList>
    </citation>
    <scope>NUCLEOTIDE SEQUENCE</scope>
</reference>
<gene>
    <name evidence="1" type="ORF">TDIB3V08_LOCUS10791</name>
</gene>
<name>A0A7R8ZCM4_TIMDO</name>